<dbReference type="Gene3D" id="3.50.50.60">
    <property type="entry name" value="FAD/NAD(P)-binding domain"/>
    <property type="match status" value="1"/>
</dbReference>
<comment type="caution">
    <text evidence="1">The sequence shown here is derived from an EMBL/GenBank/DDBJ whole genome shotgun (WGS) entry which is preliminary data.</text>
</comment>
<protein>
    <submittedName>
        <fullName evidence="1">NAD(P)/FAD-dependent oxidoreductase</fullName>
    </submittedName>
</protein>
<gene>
    <name evidence="1" type="ORF">FNH05_13915</name>
</gene>
<dbReference type="EMBL" id="VJWX01000113">
    <property type="protein sequence ID" value="TVT51877.1"/>
    <property type="molecule type" value="Genomic_DNA"/>
</dbReference>
<accession>A0A558CSX5</accession>
<dbReference type="PRINTS" id="PR00419">
    <property type="entry name" value="ADXRDTASE"/>
</dbReference>
<proteinExistence type="predicted"/>
<reference evidence="1 2" key="1">
    <citation type="submission" date="2019-07" db="EMBL/GenBank/DDBJ databases">
        <authorList>
            <person name="Duangmal K."/>
            <person name="Teo W.F.A."/>
        </authorList>
    </citation>
    <scope>NUCLEOTIDE SEQUENCE [LARGE SCALE GENOMIC DNA]</scope>
    <source>
        <strain evidence="1 2">TBRC 6029</strain>
    </source>
</reference>
<dbReference type="PANTHER" id="PTHR10668">
    <property type="entry name" value="PHYTOENE DEHYDROGENASE"/>
    <property type="match status" value="1"/>
</dbReference>
<dbReference type="Pfam" id="PF13450">
    <property type="entry name" value="NAD_binding_8"/>
    <property type="match status" value="1"/>
</dbReference>
<organism evidence="1 2">
    <name type="scientific">Amycolatopsis rhizosphaerae</name>
    <dbReference type="NCBI Taxonomy" id="2053003"/>
    <lineage>
        <taxon>Bacteria</taxon>
        <taxon>Bacillati</taxon>
        <taxon>Actinomycetota</taxon>
        <taxon>Actinomycetes</taxon>
        <taxon>Pseudonocardiales</taxon>
        <taxon>Pseudonocardiaceae</taxon>
        <taxon>Amycolatopsis</taxon>
    </lineage>
</organism>
<dbReference type="RefSeq" id="WP_144588169.1">
    <property type="nucleotide sequence ID" value="NZ_VJWX01000113.1"/>
</dbReference>
<keyword evidence="2" id="KW-1185">Reference proteome</keyword>
<dbReference type="Proteomes" id="UP000320011">
    <property type="component" value="Unassembled WGS sequence"/>
</dbReference>
<name>A0A558CSX5_9PSEU</name>
<sequence>MVSSDAAVVGSGPNGLAAAVVLARAGLRVEVFEAAPQLGGGLRSAALFDDDVVHDLCSAVHPLAVAGRFFREFDLAARGVEMCLPEIAYGHPLDGGRAALAHRDLDRTCDGLGADGARYRWLMEPLAEHSRELVDTVFSDQRHLPPDPRVLLALAPRVLTQGTPLARSFFRGAEASALLAGVAAHAVGRLPSLPGGMITLLLGHLAHSTGWPLPRGGSGHIANVLVEDILDHRGILHTGQPVDALGDLTGFRAVVLDIGPRNLLDLAGPMLPARYRRRLENYRYGPAAAKVDFLVSEPIPWANPELGRAGTVHVCGDQAEVFASETATARGRRPDSPFVLVSEPMAADETRGLPGKRPVWAYCHVPHADPVDPVDLVCRQLERFAPGFGDTVLAHRGITAPQLAGYNANYVGGDIAAGAVTVRQLLARPVPKWNPYQTPLPGVYLCSAATPPGPGVHGMGGYYAAKSVLRNEFGIGEMPSLAPDQEWLQ</sequence>
<evidence type="ECO:0000313" key="1">
    <source>
        <dbReference type="EMBL" id="TVT51877.1"/>
    </source>
</evidence>
<dbReference type="SUPFAM" id="SSF51905">
    <property type="entry name" value="FAD/NAD(P)-binding domain"/>
    <property type="match status" value="1"/>
</dbReference>
<dbReference type="AlphaFoldDB" id="A0A558CSX5"/>
<evidence type="ECO:0000313" key="2">
    <source>
        <dbReference type="Proteomes" id="UP000320011"/>
    </source>
</evidence>
<reference evidence="1 2" key="2">
    <citation type="submission" date="2019-08" db="EMBL/GenBank/DDBJ databases">
        <title>Amycolatopsis acidicola sp. nov., isolated from peat swamp forest soil.</title>
        <authorList>
            <person name="Srisuk N."/>
        </authorList>
    </citation>
    <scope>NUCLEOTIDE SEQUENCE [LARGE SCALE GENOMIC DNA]</scope>
    <source>
        <strain evidence="1 2">TBRC 6029</strain>
    </source>
</reference>
<dbReference type="InterPro" id="IPR036188">
    <property type="entry name" value="FAD/NAD-bd_sf"/>
</dbReference>
<dbReference type="OrthoDB" id="833207at2"/>
<dbReference type="PANTHER" id="PTHR10668:SF105">
    <property type="entry name" value="DEHYDROGENASE-RELATED"/>
    <property type="match status" value="1"/>
</dbReference>